<evidence type="ECO:0000256" key="9">
    <source>
        <dbReference type="ARBA" id="ARBA00048173"/>
    </source>
</evidence>
<evidence type="ECO:0000256" key="3">
    <source>
        <dbReference type="ARBA" id="ARBA00022695"/>
    </source>
</evidence>
<dbReference type="GO" id="GO:0046872">
    <property type="term" value="F:metal ion binding"/>
    <property type="evidence" value="ECO:0007669"/>
    <property type="project" value="UniProtKB-KW"/>
</dbReference>
<evidence type="ECO:0000313" key="12">
    <source>
        <dbReference type="EMBL" id="SMP29471.1"/>
    </source>
</evidence>
<organism evidence="12 13">
    <name type="scientific">Laceyella tengchongensis</name>
    <dbReference type="NCBI Taxonomy" id="574699"/>
    <lineage>
        <taxon>Bacteria</taxon>
        <taxon>Bacillati</taxon>
        <taxon>Bacillota</taxon>
        <taxon>Bacilli</taxon>
        <taxon>Bacillales</taxon>
        <taxon>Thermoactinomycetaceae</taxon>
        <taxon>Laceyella</taxon>
    </lineage>
</organism>
<dbReference type="EMBL" id="FXTU01000006">
    <property type="protein sequence ID" value="SMP29471.1"/>
    <property type="molecule type" value="Genomic_DNA"/>
</dbReference>
<keyword evidence="13" id="KW-1185">Reference proteome</keyword>
<keyword evidence="2" id="KW-0808">Transferase</keyword>
<keyword evidence="3" id="KW-0548">Nucleotidyltransferase</keyword>
<sequence>MSEEKRPLTREEWIQKVSANGREATIREEMIRMGFWSNDSLTEEEKKQQQAEDEERARLAAELRRLQSKGMSMPKVQQLLQEVRQKRIEASRKRREEQKAEREQKRREAKVAWEQHRARHVVYAGEGVSGGLENKETQTEMLRQAGLPIVTTAEELAEAIGISVSKLKWLTYHRNTATLSHYFRFTIPKQNGEEREISAPKQTLRQAQAWIKTHLLDRLPVHSAAQGFVPGKSIVDNAKQHVGQAAVMKMDLRDFFPSIHFYRVRGLFQSFGYSEMISTLLALLCTEPPRRAVTLGGRVYHVAIGERQLPQGACTSPAITNLLCRRLDERLSGLAQKYGFQYSRYADDMTFSCSEAGIGQIGAVINQVRRIVAFEGFTVNEDKTRVLKRTNRQTVTGIVVNEKINVNRREWKQFRALLHNVEKNGLEAENRAGHPHYWDYIKGYANFVRMVRPDLEEKLIRQLRAIAVKHRLSLPGWARKTVQS</sequence>
<dbReference type="Pfam" id="PF00078">
    <property type="entry name" value="RVT_1"/>
    <property type="match status" value="1"/>
</dbReference>
<evidence type="ECO:0000256" key="5">
    <source>
        <dbReference type="ARBA" id="ARBA00022842"/>
    </source>
</evidence>
<dbReference type="AlphaFoldDB" id="A0AA45WR61"/>
<feature type="domain" description="Reverse transcriptase" evidence="11">
    <location>
        <begin position="168"/>
        <end position="400"/>
    </location>
</feature>
<dbReference type="CDD" id="cd03487">
    <property type="entry name" value="RT_Bac_retron_II"/>
    <property type="match status" value="1"/>
</dbReference>
<dbReference type="GO" id="GO:0003723">
    <property type="term" value="F:RNA binding"/>
    <property type="evidence" value="ECO:0007669"/>
    <property type="project" value="InterPro"/>
</dbReference>
<feature type="region of interest" description="Disordered" evidence="10">
    <location>
        <begin position="88"/>
        <end position="111"/>
    </location>
</feature>
<evidence type="ECO:0000313" key="13">
    <source>
        <dbReference type="Proteomes" id="UP001157946"/>
    </source>
</evidence>
<dbReference type="PRINTS" id="PR00866">
    <property type="entry name" value="RNADNAPOLMS"/>
</dbReference>
<dbReference type="InterPro" id="IPR000123">
    <property type="entry name" value="Reverse_transcriptase_msDNA"/>
</dbReference>
<dbReference type="PANTHER" id="PTHR34047:SF7">
    <property type="entry name" value="RNA-DIRECTED DNA POLYMERASE"/>
    <property type="match status" value="1"/>
</dbReference>
<evidence type="ECO:0000256" key="1">
    <source>
        <dbReference type="ARBA" id="ARBA00012493"/>
    </source>
</evidence>
<feature type="compositionally biased region" description="Basic and acidic residues" evidence="10">
    <location>
        <begin position="43"/>
        <end position="57"/>
    </location>
</feature>
<keyword evidence="4" id="KW-0479">Metal-binding</keyword>
<protein>
    <recommendedName>
        <fullName evidence="1">RNA-directed DNA polymerase</fullName>
        <ecNumber evidence="1">2.7.7.49</ecNumber>
    </recommendedName>
</protein>
<dbReference type="GO" id="GO:0003964">
    <property type="term" value="F:RNA-directed DNA polymerase activity"/>
    <property type="evidence" value="ECO:0007669"/>
    <property type="project" value="UniProtKB-KW"/>
</dbReference>
<evidence type="ECO:0000256" key="7">
    <source>
        <dbReference type="ARBA" id="ARBA00023118"/>
    </source>
</evidence>
<evidence type="ECO:0000259" key="11">
    <source>
        <dbReference type="PROSITE" id="PS50878"/>
    </source>
</evidence>
<keyword evidence="7" id="KW-0051">Antiviral defense</keyword>
<evidence type="ECO:0000256" key="2">
    <source>
        <dbReference type="ARBA" id="ARBA00022679"/>
    </source>
</evidence>
<dbReference type="PANTHER" id="PTHR34047">
    <property type="entry name" value="NUCLEAR INTRON MATURASE 1, MITOCHONDRIAL-RELATED"/>
    <property type="match status" value="1"/>
</dbReference>
<dbReference type="InterPro" id="IPR000477">
    <property type="entry name" value="RT_dom"/>
</dbReference>
<dbReference type="RefSeq" id="WP_284724528.1">
    <property type="nucleotide sequence ID" value="NZ_FXTU01000006.1"/>
</dbReference>
<gene>
    <name evidence="12" type="ORF">SAMN06265361_106175</name>
</gene>
<comment type="caution">
    <text evidence="12">The sequence shown here is derived from an EMBL/GenBank/DDBJ whole genome shotgun (WGS) entry which is preliminary data.</text>
</comment>
<accession>A0AA45WR61</accession>
<evidence type="ECO:0000256" key="6">
    <source>
        <dbReference type="ARBA" id="ARBA00022918"/>
    </source>
</evidence>
<proteinExistence type="inferred from homology"/>
<dbReference type="PROSITE" id="PS50878">
    <property type="entry name" value="RT_POL"/>
    <property type="match status" value="1"/>
</dbReference>
<dbReference type="InterPro" id="IPR051083">
    <property type="entry name" value="GrpII_Intron_Splice-Mob/Def"/>
</dbReference>
<keyword evidence="6 12" id="KW-0695">RNA-directed DNA polymerase</keyword>
<evidence type="ECO:0000256" key="4">
    <source>
        <dbReference type="ARBA" id="ARBA00022723"/>
    </source>
</evidence>
<dbReference type="SUPFAM" id="SSF56672">
    <property type="entry name" value="DNA/RNA polymerases"/>
    <property type="match status" value="1"/>
</dbReference>
<dbReference type="GO" id="GO:0051607">
    <property type="term" value="P:defense response to virus"/>
    <property type="evidence" value="ECO:0007669"/>
    <property type="project" value="UniProtKB-KW"/>
</dbReference>
<name>A0AA45WR61_9BACL</name>
<evidence type="ECO:0000256" key="8">
    <source>
        <dbReference type="ARBA" id="ARBA00034120"/>
    </source>
</evidence>
<evidence type="ECO:0000256" key="10">
    <source>
        <dbReference type="SAM" id="MobiDB-lite"/>
    </source>
</evidence>
<comment type="similarity">
    <text evidence="8">Belongs to the bacterial reverse transcriptase family.</text>
</comment>
<keyword evidence="5" id="KW-0460">Magnesium</keyword>
<dbReference type="Proteomes" id="UP001157946">
    <property type="component" value="Unassembled WGS sequence"/>
</dbReference>
<dbReference type="EC" id="2.7.7.49" evidence="1"/>
<reference evidence="12" key="1">
    <citation type="submission" date="2017-05" db="EMBL/GenBank/DDBJ databases">
        <authorList>
            <person name="Varghese N."/>
            <person name="Submissions S."/>
        </authorList>
    </citation>
    <scope>NUCLEOTIDE SEQUENCE</scope>
    <source>
        <strain evidence="12">DSM 45262</strain>
    </source>
</reference>
<feature type="region of interest" description="Disordered" evidence="10">
    <location>
        <begin position="38"/>
        <end position="57"/>
    </location>
</feature>
<comment type="catalytic activity">
    <reaction evidence="9">
        <text>DNA(n) + a 2'-deoxyribonucleoside 5'-triphosphate = DNA(n+1) + diphosphate</text>
        <dbReference type="Rhea" id="RHEA:22508"/>
        <dbReference type="Rhea" id="RHEA-COMP:17339"/>
        <dbReference type="Rhea" id="RHEA-COMP:17340"/>
        <dbReference type="ChEBI" id="CHEBI:33019"/>
        <dbReference type="ChEBI" id="CHEBI:61560"/>
        <dbReference type="ChEBI" id="CHEBI:173112"/>
        <dbReference type="EC" id="2.7.7.49"/>
    </reaction>
</comment>
<dbReference type="InterPro" id="IPR043502">
    <property type="entry name" value="DNA/RNA_pol_sf"/>
</dbReference>